<dbReference type="InterPro" id="IPR011010">
    <property type="entry name" value="DNA_brk_join_enz"/>
</dbReference>
<dbReference type="Pfam" id="PF00589">
    <property type="entry name" value="Phage_integrase"/>
    <property type="match status" value="1"/>
</dbReference>
<evidence type="ECO:0000259" key="2">
    <source>
        <dbReference type="PROSITE" id="PS51898"/>
    </source>
</evidence>
<proteinExistence type="predicted"/>
<evidence type="ECO:0000313" key="3">
    <source>
        <dbReference type="EMBL" id="CDT18426.1"/>
    </source>
</evidence>
<dbReference type="Gene3D" id="1.10.443.10">
    <property type="entry name" value="Intergrase catalytic core"/>
    <property type="match status" value="1"/>
</dbReference>
<keyword evidence="1" id="KW-0233">DNA recombination</keyword>
<protein>
    <submittedName>
        <fullName evidence="3">Integrase</fullName>
    </submittedName>
</protein>
<dbReference type="EMBL" id="CCJX01000069">
    <property type="protein sequence ID" value="CDT18426.1"/>
    <property type="molecule type" value="Genomic_DNA"/>
</dbReference>
<accession>A0ABM9QR34</accession>
<dbReference type="InterPro" id="IPR002104">
    <property type="entry name" value="Integrase_catalytic"/>
</dbReference>
<reference evidence="3 4" key="1">
    <citation type="submission" date="2014-06" db="EMBL/GenBank/DDBJ databases">
        <authorList>
            <person name="Le Roux F."/>
        </authorList>
    </citation>
    <scope>NUCLEOTIDE SEQUENCE [LARGE SCALE GENOMIC DNA]</scope>
    <source>
        <strain evidence="3 4">J5-4</strain>
    </source>
</reference>
<dbReference type="PROSITE" id="PS51898">
    <property type="entry name" value="TYR_RECOMBINASE"/>
    <property type="match status" value="1"/>
</dbReference>
<dbReference type="SUPFAM" id="SSF56349">
    <property type="entry name" value="DNA breaking-rejoining enzymes"/>
    <property type="match status" value="1"/>
</dbReference>
<dbReference type="InterPro" id="IPR013762">
    <property type="entry name" value="Integrase-like_cat_sf"/>
</dbReference>
<evidence type="ECO:0000256" key="1">
    <source>
        <dbReference type="ARBA" id="ARBA00023172"/>
    </source>
</evidence>
<keyword evidence="4" id="KW-1185">Reference proteome</keyword>
<gene>
    <name evidence="3" type="ORF">VCR4J5_1600003</name>
</gene>
<organism evidence="3 4">
    <name type="scientific">Vibrio crassostreae</name>
    <dbReference type="NCBI Taxonomy" id="246167"/>
    <lineage>
        <taxon>Bacteria</taxon>
        <taxon>Pseudomonadati</taxon>
        <taxon>Pseudomonadota</taxon>
        <taxon>Gammaproteobacteria</taxon>
        <taxon>Vibrionales</taxon>
        <taxon>Vibrionaceae</taxon>
        <taxon>Vibrio</taxon>
    </lineage>
</organism>
<comment type="caution">
    <text evidence="3">The sequence shown here is derived from an EMBL/GenBank/DDBJ whole genome shotgun (WGS) entry which is preliminary data.</text>
</comment>
<sequence>MPISPALYQESLDIAVSNHKIANTIYKDAWRYIKRALPEHAPSGQTTHVIRHAFTSHFMMNKGNILVLQRILGHSKIEQTMAYSHFAPEHLIQAVHLNPLEN</sequence>
<name>A0ABM9QR34_9VIBR</name>
<evidence type="ECO:0000313" key="4">
    <source>
        <dbReference type="Proteomes" id="UP000049077"/>
    </source>
</evidence>
<feature type="domain" description="Tyr recombinase" evidence="2">
    <location>
        <begin position="1"/>
        <end position="96"/>
    </location>
</feature>
<dbReference type="Proteomes" id="UP000049077">
    <property type="component" value="Unassembled WGS sequence"/>
</dbReference>